<accession>A0ABP2TPJ9</accession>
<reference evidence="1 2" key="1">
    <citation type="submission" date="2013-02" db="EMBL/GenBank/DDBJ databases">
        <title>The Genome Sequence of Acinetobacter sp. NIPH 809.</title>
        <authorList>
            <consortium name="The Broad Institute Genome Sequencing Platform"/>
            <consortium name="The Broad Institute Genome Sequencing Center for Infectious Disease"/>
            <person name="Cerqueira G."/>
            <person name="Feldgarden M."/>
            <person name="Courvalin P."/>
            <person name="Perichon B."/>
            <person name="Grillot-Courvalin C."/>
            <person name="Clermont D."/>
            <person name="Rocha E."/>
            <person name="Yoon E.-J."/>
            <person name="Nemec A."/>
            <person name="Walker B."/>
            <person name="Young S.K."/>
            <person name="Zeng Q."/>
            <person name="Gargeya S."/>
            <person name="Fitzgerald M."/>
            <person name="Haas B."/>
            <person name="Abouelleil A."/>
            <person name="Alvarado L."/>
            <person name="Arachchi H.M."/>
            <person name="Berlin A.M."/>
            <person name="Chapman S.B."/>
            <person name="Dewar J."/>
            <person name="Goldberg J."/>
            <person name="Griggs A."/>
            <person name="Gujja S."/>
            <person name="Hansen M."/>
            <person name="Howarth C."/>
            <person name="Imamovic A."/>
            <person name="Larimer J."/>
            <person name="McCowan C."/>
            <person name="Murphy C."/>
            <person name="Neiman D."/>
            <person name="Pearson M."/>
            <person name="Priest M."/>
            <person name="Roberts A."/>
            <person name="Saif S."/>
            <person name="Shea T."/>
            <person name="Sisk P."/>
            <person name="Sykes S."/>
            <person name="Wortman J."/>
            <person name="Nusbaum C."/>
            <person name="Birren B."/>
        </authorList>
    </citation>
    <scope>NUCLEOTIDE SEQUENCE [LARGE SCALE GENOMIC DNA]</scope>
    <source>
        <strain evidence="1 2">NIPH 809</strain>
    </source>
</reference>
<protein>
    <submittedName>
        <fullName evidence="1">Uncharacterized protein</fullName>
    </submittedName>
</protein>
<evidence type="ECO:0000313" key="1">
    <source>
        <dbReference type="EMBL" id="ENU24291.1"/>
    </source>
</evidence>
<evidence type="ECO:0000313" key="2">
    <source>
        <dbReference type="Proteomes" id="UP000013034"/>
    </source>
</evidence>
<comment type="caution">
    <text evidence="1">The sequence shown here is derived from an EMBL/GenBank/DDBJ whole genome shotgun (WGS) entry which is preliminary data.</text>
</comment>
<dbReference type="EMBL" id="APOI01000013">
    <property type="protein sequence ID" value="ENU24291.1"/>
    <property type="molecule type" value="Genomic_DNA"/>
</dbReference>
<dbReference type="Proteomes" id="UP000013034">
    <property type="component" value="Unassembled WGS sequence"/>
</dbReference>
<organism evidence="1 2">
    <name type="scientific">Acinetobacter proteolyticus</name>
    <dbReference type="NCBI Taxonomy" id="1776741"/>
    <lineage>
        <taxon>Bacteria</taxon>
        <taxon>Pseudomonadati</taxon>
        <taxon>Pseudomonadota</taxon>
        <taxon>Gammaproteobacteria</taxon>
        <taxon>Moraxellales</taxon>
        <taxon>Moraxellaceae</taxon>
        <taxon>Acinetobacter</taxon>
    </lineage>
</organism>
<dbReference type="RefSeq" id="WP_004653274.1">
    <property type="nucleotide sequence ID" value="NZ_KB849179.1"/>
</dbReference>
<name>A0ABP2TPJ9_9GAMM</name>
<gene>
    <name evidence="1" type="ORF">F993_01178</name>
</gene>
<sequence length="141" mass="16686">MTIQDHHKSIPIKPIFVRLIAPEILLAQININNNEWIQYTDGWFYKVDKKDISLPFQRNFFLTNNFKKIEVSNIKKRNLKNKDIKTVTPTTQQLKKIETMIRAILNLERSTPIENWSQDTEEKTLLEHMTASNHIKILSIE</sequence>
<proteinExistence type="predicted"/>
<keyword evidence="2" id="KW-1185">Reference proteome</keyword>